<evidence type="ECO:0000256" key="7">
    <source>
        <dbReference type="ARBA" id="ARBA00022679"/>
    </source>
</evidence>
<evidence type="ECO:0000256" key="13">
    <source>
        <dbReference type="SAM" id="MobiDB-lite"/>
    </source>
</evidence>
<evidence type="ECO:0000256" key="3">
    <source>
        <dbReference type="ARBA" id="ARBA00012175"/>
    </source>
</evidence>
<dbReference type="FunFam" id="3.90.45.10:FF:000006">
    <property type="entry name" value="Peptide deformylase"/>
    <property type="match status" value="1"/>
</dbReference>
<comment type="similarity">
    <text evidence="2">Belongs to the polypeptide deformylase family.</text>
</comment>
<dbReference type="SUPFAM" id="SSF53335">
    <property type="entry name" value="S-adenosyl-L-methionine-dependent methyltransferases"/>
    <property type="match status" value="1"/>
</dbReference>
<dbReference type="EMBL" id="LHPG02000004">
    <property type="protein sequence ID" value="PRW58866.1"/>
    <property type="molecule type" value="Genomic_DNA"/>
</dbReference>
<dbReference type="CDD" id="cd00487">
    <property type="entry name" value="Pep_deformylase"/>
    <property type="match status" value="1"/>
</dbReference>
<feature type="region of interest" description="Disordered" evidence="13">
    <location>
        <begin position="66"/>
        <end position="91"/>
    </location>
</feature>
<evidence type="ECO:0000256" key="8">
    <source>
        <dbReference type="ARBA" id="ARBA00022723"/>
    </source>
</evidence>
<organism evidence="14 15">
    <name type="scientific">Chlorella sorokiniana</name>
    <name type="common">Freshwater green alga</name>
    <dbReference type="NCBI Taxonomy" id="3076"/>
    <lineage>
        <taxon>Eukaryota</taxon>
        <taxon>Viridiplantae</taxon>
        <taxon>Chlorophyta</taxon>
        <taxon>core chlorophytes</taxon>
        <taxon>Trebouxiophyceae</taxon>
        <taxon>Chlorellales</taxon>
        <taxon>Chlorellaceae</taxon>
        <taxon>Chlorella clade</taxon>
        <taxon>Chlorella</taxon>
    </lineage>
</organism>
<evidence type="ECO:0000256" key="6">
    <source>
        <dbReference type="ARBA" id="ARBA00022640"/>
    </source>
</evidence>
<keyword evidence="4" id="KW-0150">Chloroplast</keyword>
<keyword evidence="6" id="KW-0934">Plastid</keyword>
<evidence type="ECO:0000256" key="9">
    <source>
        <dbReference type="ARBA" id="ARBA00022801"/>
    </source>
</evidence>
<feature type="compositionally biased region" description="Low complexity" evidence="13">
    <location>
        <begin position="70"/>
        <end position="91"/>
    </location>
</feature>
<dbReference type="PANTHER" id="PTHR43542">
    <property type="entry name" value="METHYLTRANSFERASE"/>
    <property type="match status" value="1"/>
</dbReference>
<sequence>MNHPARRQARCQAARQGQGRSGGGGRRQQQQRGGDEDVEIFNIESGWNIDSLEGLEDLLNAADSEGWSVEAAPEPSSSSGKRGKSGAASLSAAAGASLLEDGWSVEAVGSAPSDDLGDFVDEGDFELGSDDEEGWEEEAGSSGQRGAAAAPEAQPVTFGGRVLGKAEQQVLASLPRHMLRRLEAEQREADAERERLRPSAQKKTAARLKTHQQLRIISGTAAGRRLRSPQGDQTRPMMEMVRNAVFNMVMSLYGCSSGLPENTRWLDLFAGTGAVGIEALSRGVGECHFVEMSPWVVSNCLMPNLETCEVESAAVVHTGKAEDFLRRAAQRNRFAGGAFDFMSVCPPYELVDYNELFDLLEESPLLHEESIVIVEYPKKLASLVRPTLGPLEKLRDRRYGRTYMAIYGPAAAAGIDAPERDASVAARNRLAELLQDMRQEEAEEDLNVPVVTKLEWQSPLAVLRYPDPRLRVQNARIGVFDDSLRRLAEEMFEVMYQDDGVGLAAPQVGANVRLMVFNEAGVKGKGEEIVLVNPQLLSLSGNPKLFEEGCLSFPNIYADVERPARVRVKAQDLKGKTFTMSLNGFVARIFQHEYDHLDGKLFHDRMAPPVLDSIRQQLVELEDEYLKAHPDAQIQRVQ</sequence>
<dbReference type="Gene3D" id="3.40.50.150">
    <property type="entry name" value="Vaccinia Virus protein VP39"/>
    <property type="match status" value="1"/>
</dbReference>
<dbReference type="STRING" id="3076.A0A2P6TXS8"/>
<dbReference type="PANTHER" id="PTHR43542:SF1">
    <property type="entry name" value="METHYLTRANSFERASE"/>
    <property type="match status" value="1"/>
</dbReference>
<comment type="subcellular location">
    <subcellularLocation>
        <location evidence="1">Plastid</location>
        <location evidence="1">Chloroplast</location>
    </subcellularLocation>
</comment>
<dbReference type="GO" id="GO:0046872">
    <property type="term" value="F:metal ion binding"/>
    <property type="evidence" value="ECO:0007669"/>
    <property type="project" value="UniProtKB-KW"/>
</dbReference>
<feature type="compositionally biased region" description="Acidic residues" evidence="13">
    <location>
        <begin position="115"/>
        <end position="139"/>
    </location>
</feature>
<dbReference type="Proteomes" id="UP000239899">
    <property type="component" value="Unassembled WGS sequence"/>
</dbReference>
<protein>
    <recommendedName>
        <fullName evidence="3">peptide deformylase</fullName>
        <ecNumber evidence="3">3.5.1.88</ecNumber>
    </recommendedName>
</protein>
<gene>
    <name evidence="14" type="ORF">C2E21_2139</name>
</gene>
<evidence type="ECO:0000256" key="4">
    <source>
        <dbReference type="ARBA" id="ARBA00022528"/>
    </source>
</evidence>
<evidence type="ECO:0000313" key="14">
    <source>
        <dbReference type="EMBL" id="PRW58866.1"/>
    </source>
</evidence>
<dbReference type="EC" id="3.5.1.88" evidence="3"/>
<dbReference type="OrthoDB" id="276063at2759"/>
<dbReference type="NCBIfam" id="TIGR00079">
    <property type="entry name" value="pept_deformyl"/>
    <property type="match status" value="1"/>
</dbReference>
<feature type="region of interest" description="Disordered" evidence="13">
    <location>
        <begin position="109"/>
        <end position="152"/>
    </location>
</feature>
<dbReference type="Gene3D" id="3.90.45.10">
    <property type="entry name" value="Peptide deformylase"/>
    <property type="match status" value="1"/>
</dbReference>
<evidence type="ECO:0000256" key="1">
    <source>
        <dbReference type="ARBA" id="ARBA00004229"/>
    </source>
</evidence>
<feature type="compositionally biased region" description="Low complexity" evidence="13">
    <location>
        <begin position="140"/>
        <end position="150"/>
    </location>
</feature>
<dbReference type="GO" id="GO:0008168">
    <property type="term" value="F:methyltransferase activity"/>
    <property type="evidence" value="ECO:0007669"/>
    <property type="project" value="UniProtKB-KW"/>
</dbReference>
<keyword evidence="12" id="KW-0408">Iron</keyword>
<dbReference type="InterPro" id="IPR036821">
    <property type="entry name" value="Peptide_deformylase_sf"/>
</dbReference>
<evidence type="ECO:0000256" key="10">
    <source>
        <dbReference type="ARBA" id="ARBA00022917"/>
    </source>
</evidence>
<dbReference type="GO" id="GO:0031167">
    <property type="term" value="P:rRNA methylation"/>
    <property type="evidence" value="ECO:0007669"/>
    <property type="project" value="InterPro"/>
</dbReference>
<keyword evidence="15" id="KW-1185">Reference proteome</keyword>
<dbReference type="GO" id="GO:0042586">
    <property type="term" value="F:peptide deformylase activity"/>
    <property type="evidence" value="ECO:0007669"/>
    <property type="project" value="UniProtKB-EC"/>
</dbReference>
<dbReference type="InterPro" id="IPR004398">
    <property type="entry name" value="RNA_MeTrfase_RsmD"/>
</dbReference>
<keyword evidence="8" id="KW-0479">Metal-binding</keyword>
<dbReference type="InterPro" id="IPR029063">
    <property type="entry name" value="SAM-dependent_MTases_sf"/>
</dbReference>
<dbReference type="AlphaFoldDB" id="A0A2P6TXS8"/>
<keyword evidence="9" id="KW-0378">Hydrolase</keyword>
<dbReference type="PRINTS" id="PR01576">
    <property type="entry name" value="PDEFORMYLASE"/>
</dbReference>
<evidence type="ECO:0000256" key="11">
    <source>
        <dbReference type="ARBA" id="ARBA00022946"/>
    </source>
</evidence>
<keyword evidence="5" id="KW-0489">Methyltransferase</keyword>
<dbReference type="SUPFAM" id="SSF56420">
    <property type="entry name" value="Peptide deformylase"/>
    <property type="match status" value="1"/>
</dbReference>
<evidence type="ECO:0000256" key="2">
    <source>
        <dbReference type="ARBA" id="ARBA00010759"/>
    </source>
</evidence>
<keyword evidence="11" id="KW-0809">Transit peptide</keyword>
<name>A0A2P6TXS8_CHLSO</name>
<comment type="caution">
    <text evidence="14">The sequence shown here is derived from an EMBL/GenBank/DDBJ whole genome shotgun (WGS) entry which is preliminary data.</text>
</comment>
<dbReference type="GO" id="GO:0009507">
    <property type="term" value="C:chloroplast"/>
    <property type="evidence" value="ECO:0007669"/>
    <property type="project" value="UniProtKB-SubCell"/>
</dbReference>
<feature type="region of interest" description="Disordered" evidence="13">
    <location>
        <begin position="1"/>
        <end position="39"/>
    </location>
</feature>
<dbReference type="Pfam" id="PF01327">
    <property type="entry name" value="Pep_deformylase"/>
    <property type="match status" value="1"/>
</dbReference>
<dbReference type="HAMAP" id="MF_00163">
    <property type="entry name" value="Pep_deformylase"/>
    <property type="match status" value="1"/>
</dbReference>
<evidence type="ECO:0000256" key="12">
    <source>
        <dbReference type="ARBA" id="ARBA00023004"/>
    </source>
</evidence>
<keyword evidence="7" id="KW-0808">Transferase</keyword>
<dbReference type="NCBIfam" id="NF001159">
    <property type="entry name" value="PRK00150.1-3"/>
    <property type="match status" value="1"/>
</dbReference>
<evidence type="ECO:0000256" key="5">
    <source>
        <dbReference type="ARBA" id="ARBA00022603"/>
    </source>
</evidence>
<reference evidence="14 15" key="1">
    <citation type="journal article" date="2018" name="Plant J.">
        <title>Genome sequences of Chlorella sorokiniana UTEX 1602 and Micractinium conductrix SAG 241.80: implications to maltose excretion by a green alga.</title>
        <authorList>
            <person name="Arriola M.B."/>
            <person name="Velmurugan N."/>
            <person name="Zhang Y."/>
            <person name="Plunkett M.H."/>
            <person name="Hondzo H."/>
            <person name="Barney B.M."/>
        </authorList>
    </citation>
    <scope>NUCLEOTIDE SEQUENCE [LARGE SCALE GENOMIC DNA]</scope>
    <source>
        <strain evidence="15">UTEX 1602</strain>
    </source>
</reference>
<dbReference type="InterPro" id="IPR023635">
    <property type="entry name" value="Peptide_deformylase"/>
</dbReference>
<dbReference type="GO" id="GO:0006412">
    <property type="term" value="P:translation"/>
    <property type="evidence" value="ECO:0007669"/>
    <property type="project" value="UniProtKB-KW"/>
</dbReference>
<keyword evidence="10" id="KW-0648">Protein biosynthesis</keyword>
<proteinExistence type="inferred from homology"/>
<dbReference type="CDD" id="cd02440">
    <property type="entry name" value="AdoMet_MTases"/>
    <property type="match status" value="1"/>
</dbReference>
<accession>A0A2P6TXS8</accession>
<dbReference type="Pfam" id="PF03602">
    <property type="entry name" value="Cons_hypoth95"/>
    <property type="match status" value="1"/>
</dbReference>
<feature type="compositionally biased region" description="Basic and acidic residues" evidence="13">
    <location>
        <begin position="185"/>
        <end position="197"/>
    </location>
</feature>
<evidence type="ECO:0000313" key="15">
    <source>
        <dbReference type="Proteomes" id="UP000239899"/>
    </source>
</evidence>
<feature type="region of interest" description="Disordered" evidence="13">
    <location>
        <begin position="185"/>
        <end position="209"/>
    </location>
</feature>